<comment type="caution">
    <text evidence="8">The sequence shown here is derived from an EMBL/GenBank/DDBJ whole genome shotgun (WGS) entry which is preliminary data.</text>
</comment>
<keyword evidence="6" id="KW-0812">Transmembrane</keyword>
<evidence type="ECO:0000256" key="6">
    <source>
        <dbReference type="SAM" id="Phobius"/>
    </source>
</evidence>
<dbReference type="Proteomes" id="UP001500507">
    <property type="component" value="Unassembled WGS sequence"/>
</dbReference>
<feature type="domain" description="OmpA-like" evidence="7">
    <location>
        <begin position="99"/>
        <end position="216"/>
    </location>
</feature>
<accession>A0ABN1MEX8</accession>
<dbReference type="PROSITE" id="PS51257">
    <property type="entry name" value="PROKAR_LIPOPROTEIN"/>
    <property type="match status" value="1"/>
</dbReference>
<dbReference type="SUPFAM" id="SSF103088">
    <property type="entry name" value="OmpA-like"/>
    <property type="match status" value="1"/>
</dbReference>
<proteinExistence type="predicted"/>
<dbReference type="PANTHER" id="PTHR30329:SF21">
    <property type="entry name" value="LIPOPROTEIN YIAD-RELATED"/>
    <property type="match status" value="1"/>
</dbReference>
<dbReference type="RefSeq" id="WP_343764270.1">
    <property type="nucleotide sequence ID" value="NZ_BAAAFG010000005.1"/>
</dbReference>
<evidence type="ECO:0000313" key="9">
    <source>
        <dbReference type="Proteomes" id="UP001500507"/>
    </source>
</evidence>
<keyword evidence="9" id="KW-1185">Reference proteome</keyword>
<keyword evidence="3" id="KW-0998">Cell outer membrane</keyword>
<evidence type="ECO:0000256" key="4">
    <source>
        <dbReference type="PROSITE-ProRule" id="PRU00473"/>
    </source>
</evidence>
<dbReference type="PRINTS" id="PR01023">
    <property type="entry name" value="NAFLGMOTY"/>
</dbReference>
<dbReference type="InterPro" id="IPR050330">
    <property type="entry name" value="Bact_OuterMem_StrucFunc"/>
</dbReference>
<evidence type="ECO:0000256" key="1">
    <source>
        <dbReference type="ARBA" id="ARBA00004442"/>
    </source>
</evidence>
<dbReference type="InterPro" id="IPR006664">
    <property type="entry name" value="OMP_bac"/>
</dbReference>
<dbReference type="EMBL" id="BAAAFG010000005">
    <property type="protein sequence ID" value="GAA0871681.1"/>
    <property type="molecule type" value="Genomic_DNA"/>
</dbReference>
<evidence type="ECO:0000256" key="5">
    <source>
        <dbReference type="SAM" id="MobiDB-lite"/>
    </source>
</evidence>
<gene>
    <name evidence="8" type="ORF">GCM10009117_08270</name>
</gene>
<feature type="region of interest" description="Disordered" evidence="5">
    <location>
        <begin position="183"/>
        <end position="207"/>
    </location>
</feature>
<protein>
    <submittedName>
        <fullName evidence="8">OmpA family protein</fullName>
    </submittedName>
</protein>
<evidence type="ECO:0000256" key="3">
    <source>
        <dbReference type="ARBA" id="ARBA00023237"/>
    </source>
</evidence>
<evidence type="ECO:0000259" key="7">
    <source>
        <dbReference type="PROSITE" id="PS51123"/>
    </source>
</evidence>
<dbReference type="Gene3D" id="3.30.1330.60">
    <property type="entry name" value="OmpA-like domain"/>
    <property type="match status" value="1"/>
</dbReference>
<dbReference type="CDD" id="cd07185">
    <property type="entry name" value="OmpA_C-like"/>
    <property type="match status" value="1"/>
</dbReference>
<dbReference type="PANTHER" id="PTHR30329">
    <property type="entry name" value="STATOR ELEMENT OF FLAGELLAR MOTOR COMPLEX"/>
    <property type="match status" value="1"/>
</dbReference>
<dbReference type="Pfam" id="PF13441">
    <property type="entry name" value="Gly-zipper_YMGG"/>
    <property type="match status" value="1"/>
</dbReference>
<keyword evidence="6" id="KW-1133">Transmembrane helix</keyword>
<dbReference type="InterPro" id="IPR036737">
    <property type="entry name" value="OmpA-like_sf"/>
</dbReference>
<evidence type="ECO:0000256" key="2">
    <source>
        <dbReference type="ARBA" id="ARBA00023136"/>
    </source>
</evidence>
<dbReference type="Pfam" id="PF00691">
    <property type="entry name" value="OmpA"/>
    <property type="match status" value="1"/>
</dbReference>
<organism evidence="8 9">
    <name type="scientific">Gangjinia marincola</name>
    <dbReference type="NCBI Taxonomy" id="578463"/>
    <lineage>
        <taxon>Bacteria</taxon>
        <taxon>Pseudomonadati</taxon>
        <taxon>Bacteroidota</taxon>
        <taxon>Flavobacteriia</taxon>
        <taxon>Flavobacteriales</taxon>
        <taxon>Flavobacteriaceae</taxon>
        <taxon>Gangjinia</taxon>
    </lineage>
</organism>
<dbReference type="PRINTS" id="PR01021">
    <property type="entry name" value="OMPADOMAIN"/>
</dbReference>
<reference evidence="8 9" key="1">
    <citation type="journal article" date="2019" name="Int. J. Syst. Evol. Microbiol.">
        <title>The Global Catalogue of Microorganisms (GCM) 10K type strain sequencing project: providing services to taxonomists for standard genome sequencing and annotation.</title>
        <authorList>
            <consortium name="The Broad Institute Genomics Platform"/>
            <consortium name="The Broad Institute Genome Sequencing Center for Infectious Disease"/>
            <person name="Wu L."/>
            <person name="Ma J."/>
        </authorList>
    </citation>
    <scope>NUCLEOTIDE SEQUENCE [LARGE SCALE GENOMIC DNA]</scope>
    <source>
        <strain evidence="8 9">JCM 16082</strain>
    </source>
</reference>
<sequence length="227" mass="24231">MKKIYITLLSATLILGSCDSVRNANNTQKGGAIGATGGAVIGGVIGNNVGDGDNSVLGAIIGGVVGGAAGAYIGNRMDKEAKRIENEIPGAEVERVGEGISIVFDEKSGIYFDTNKSNINAESAQTLDKLVDIFKEYEKTKIIIDGHTDNVGAEEYNLTLSKKRATSVTDYLRSHGIDAGRLTTDWHGESQPKYDNSTPEGRSKNRRVEIGIVANEELIQEAEQKTN</sequence>
<evidence type="ECO:0000313" key="8">
    <source>
        <dbReference type="EMBL" id="GAA0871681.1"/>
    </source>
</evidence>
<dbReference type="InterPro" id="IPR006665">
    <property type="entry name" value="OmpA-like"/>
</dbReference>
<dbReference type="PROSITE" id="PS51123">
    <property type="entry name" value="OMPA_2"/>
    <property type="match status" value="1"/>
</dbReference>
<keyword evidence="2 4" id="KW-0472">Membrane</keyword>
<comment type="subcellular location">
    <subcellularLocation>
        <location evidence="1">Cell outer membrane</location>
    </subcellularLocation>
</comment>
<name>A0ABN1MEX8_9FLAO</name>
<dbReference type="InterPro" id="IPR027367">
    <property type="entry name" value="Gly-zipper_YMGG"/>
</dbReference>
<feature type="transmembrane region" description="Helical" evidence="6">
    <location>
        <begin position="56"/>
        <end position="74"/>
    </location>
</feature>
<feature type="compositionally biased region" description="Basic and acidic residues" evidence="5">
    <location>
        <begin position="183"/>
        <end position="192"/>
    </location>
</feature>